<evidence type="ECO:0000256" key="2">
    <source>
        <dbReference type="SAM" id="MobiDB-lite"/>
    </source>
</evidence>
<evidence type="ECO:0000256" key="1">
    <source>
        <dbReference type="ARBA" id="ARBA00022596"/>
    </source>
</evidence>
<reference evidence="3" key="1">
    <citation type="journal article" date="2021" name="PeerJ">
        <title>Extensive microbial diversity within the chicken gut microbiome revealed by metagenomics and culture.</title>
        <authorList>
            <person name="Gilroy R."/>
            <person name="Ravi A."/>
            <person name="Getino M."/>
            <person name="Pursley I."/>
            <person name="Horton D.L."/>
            <person name="Alikhan N.F."/>
            <person name="Baker D."/>
            <person name="Gharbi K."/>
            <person name="Hall N."/>
            <person name="Watson M."/>
            <person name="Adriaenssens E.M."/>
            <person name="Foster-Nyarko E."/>
            <person name="Jarju S."/>
            <person name="Secka A."/>
            <person name="Antonio M."/>
            <person name="Oren A."/>
            <person name="Chaudhuri R.R."/>
            <person name="La Ragione R."/>
            <person name="Hildebrand F."/>
            <person name="Pallen M.J."/>
        </authorList>
    </citation>
    <scope>NUCLEOTIDE SEQUENCE</scope>
    <source>
        <strain evidence="3">ChiGjej2B2-19336</strain>
    </source>
</reference>
<accession>A0A921DRI9</accession>
<dbReference type="PANTHER" id="PTHR36566:SF1">
    <property type="entry name" value="PYRIDINIUM-3,5-BISTHIOCARBOXYLIC ACID MONONUCLEOTIDE NICKEL INSERTION PROTEIN"/>
    <property type="match status" value="1"/>
</dbReference>
<evidence type="ECO:0000313" key="4">
    <source>
        <dbReference type="Proteomes" id="UP000698963"/>
    </source>
</evidence>
<name>A0A921DRI9_9BACT</name>
<dbReference type="PANTHER" id="PTHR36566">
    <property type="entry name" value="NICKEL INSERTION PROTEIN-RELATED"/>
    <property type="match status" value="1"/>
</dbReference>
<dbReference type="EMBL" id="DYZA01000179">
    <property type="protein sequence ID" value="HJD97745.1"/>
    <property type="molecule type" value="Genomic_DNA"/>
</dbReference>
<organism evidence="3 4">
    <name type="scientific">Mailhella massiliensis</name>
    <dbReference type="NCBI Taxonomy" id="1903261"/>
    <lineage>
        <taxon>Bacteria</taxon>
        <taxon>Pseudomonadati</taxon>
        <taxon>Thermodesulfobacteriota</taxon>
        <taxon>Desulfovibrionia</taxon>
        <taxon>Desulfovibrionales</taxon>
        <taxon>Desulfovibrionaceae</taxon>
        <taxon>Mailhella</taxon>
    </lineage>
</organism>
<sequence>MSSEHHEHSHHHHNDAPSGPVLTIRAHSGLSGDIFLAGLLCMTGLDKKEMDERLAAVMPELKGAVHLMRREVNHIGGMHAQVDLPRQHEHRTLADVLSVIAANGMAEEAKKLAAKTFTILARAEAAVHGKTPEEVHFHEVGALDSILDICMSCELFCLLAPSRFVVSPLPMADGFVRCAHGVIPVPAPAVLELMDGIPVRPFPGQGETVTPTAMALLKALPTEFGPWPSMRVEKKALVYGTHVFEDAPNGVLFACGSPDADQSF</sequence>
<dbReference type="Proteomes" id="UP000698963">
    <property type="component" value="Unassembled WGS sequence"/>
</dbReference>
<reference evidence="3" key="2">
    <citation type="submission" date="2021-09" db="EMBL/GenBank/DDBJ databases">
        <authorList>
            <person name="Gilroy R."/>
        </authorList>
    </citation>
    <scope>NUCLEOTIDE SEQUENCE</scope>
    <source>
        <strain evidence="3">ChiGjej2B2-19336</strain>
    </source>
</reference>
<dbReference type="InterPro" id="IPR002822">
    <property type="entry name" value="Ni_insertion"/>
</dbReference>
<dbReference type="AlphaFoldDB" id="A0A921DRI9"/>
<comment type="caution">
    <text evidence="3">The sequence shown here is derived from an EMBL/GenBank/DDBJ whole genome shotgun (WGS) entry which is preliminary data.</text>
</comment>
<protein>
    <submittedName>
        <fullName evidence="3">LarC family nickel insertion protein</fullName>
    </submittedName>
</protein>
<keyword evidence="1" id="KW-0533">Nickel</keyword>
<dbReference type="RefSeq" id="WP_304122790.1">
    <property type="nucleotide sequence ID" value="NZ_DYZA01000179.1"/>
</dbReference>
<proteinExistence type="predicted"/>
<feature type="region of interest" description="Disordered" evidence="2">
    <location>
        <begin position="1"/>
        <end position="23"/>
    </location>
</feature>
<dbReference type="Pfam" id="PF01969">
    <property type="entry name" value="Ni_insertion"/>
    <property type="match status" value="1"/>
</dbReference>
<gene>
    <name evidence="3" type="ORF">K8W16_08890</name>
</gene>
<evidence type="ECO:0000313" key="3">
    <source>
        <dbReference type="EMBL" id="HJD97745.1"/>
    </source>
</evidence>